<evidence type="ECO:0000313" key="3">
    <source>
        <dbReference type="Proteomes" id="UP000294545"/>
    </source>
</evidence>
<dbReference type="PANTHER" id="PTHR33169">
    <property type="entry name" value="PADR-FAMILY TRANSCRIPTIONAL REGULATOR"/>
    <property type="match status" value="1"/>
</dbReference>
<evidence type="ECO:0000313" key="2">
    <source>
        <dbReference type="EMBL" id="TCK89144.1"/>
    </source>
</evidence>
<dbReference type="InterPro" id="IPR036388">
    <property type="entry name" value="WH-like_DNA-bd_sf"/>
</dbReference>
<feature type="domain" description="Transcription regulator PadR N-terminal" evidence="1">
    <location>
        <begin position="15"/>
        <end position="86"/>
    </location>
</feature>
<dbReference type="InterPro" id="IPR036390">
    <property type="entry name" value="WH_DNA-bd_sf"/>
</dbReference>
<sequence>MITSQMLKGMLEGCILEIIKRRETYAYEISKELEKFGFGVISEGTIYPVILRLQKNELVEATIRDSSSGPKRKYYHLTQEGDIRLNQFKGSWKELEYAINKLFMGGDEDE</sequence>
<comment type="caution">
    <text evidence="2">The sequence shown here is derived from an EMBL/GenBank/DDBJ whole genome shotgun (WGS) entry which is preliminary data.</text>
</comment>
<gene>
    <name evidence="2" type="ORF">EDC19_2562</name>
</gene>
<dbReference type="Pfam" id="PF03551">
    <property type="entry name" value="PadR"/>
    <property type="match status" value="1"/>
</dbReference>
<protein>
    <submittedName>
        <fullName evidence="2">PadR family transcriptional regulator</fullName>
    </submittedName>
</protein>
<dbReference type="Proteomes" id="UP000294545">
    <property type="component" value="Unassembled WGS sequence"/>
</dbReference>
<dbReference type="Gene3D" id="1.10.10.10">
    <property type="entry name" value="Winged helix-like DNA-binding domain superfamily/Winged helix DNA-binding domain"/>
    <property type="match status" value="1"/>
</dbReference>
<organism evidence="2 3">
    <name type="scientific">Natranaerovirga hydrolytica</name>
    <dbReference type="NCBI Taxonomy" id="680378"/>
    <lineage>
        <taxon>Bacteria</taxon>
        <taxon>Bacillati</taxon>
        <taxon>Bacillota</taxon>
        <taxon>Clostridia</taxon>
        <taxon>Lachnospirales</taxon>
        <taxon>Natranaerovirgaceae</taxon>
        <taxon>Natranaerovirga</taxon>
    </lineage>
</organism>
<dbReference type="InterPro" id="IPR052509">
    <property type="entry name" value="Metal_resp_DNA-bind_regulator"/>
</dbReference>
<dbReference type="EMBL" id="SMGQ01000016">
    <property type="protein sequence ID" value="TCK89144.1"/>
    <property type="molecule type" value="Genomic_DNA"/>
</dbReference>
<keyword evidence="3" id="KW-1185">Reference proteome</keyword>
<dbReference type="PANTHER" id="PTHR33169:SF25">
    <property type="entry name" value="DNA-BINDING PROTEIN YIZB-RELATED"/>
    <property type="match status" value="1"/>
</dbReference>
<accession>A0A4R1MDN2</accession>
<dbReference type="OrthoDB" id="9808017at2"/>
<dbReference type="InterPro" id="IPR005149">
    <property type="entry name" value="Tscrpt_reg_PadR_N"/>
</dbReference>
<dbReference type="AlphaFoldDB" id="A0A4R1MDN2"/>
<name>A0A4R1MDN2_9FIRM</name>
<dbReference type="SUPFAM" id="SSF46785">
    <property type="entry name" value="Winged helix' DNA-binding domain"/>
    <property type="match status" value="1"/>
</dbReference>
<reference evidence="2 3" key="1">
    <citation type="submission" date="2019-03" db="EMBL/GenBank/DDBJ databases">
        <title>Genomic Encyclopedia of Type Strains, Phase IV (KMG-IV): sequencing the most valuable type-strain genomes for metagenomic binning, comparative biology and taxonomic classification.</title>
        <authorList>
            <person name="Goeker M."/>
        </authorList>
    </citation>
    <scope>NUCLEOTIDE SEQUENCE [LARGE SCALE GENOMIC DNA]</scope>
    <source>
        <strain evidence="2 3">DSM 24176</strain>
    </source>
</reference>
<proteinExistence type="predicted"/>
<evidence type="ECO:0000259" key="1">
    <source>
        <dbReference type="Pfam" id="PF03551"/>
    </source>
</evidence>
<dbReference type="RefSeq" id="WP_132283222.1">
    <property type="nucleotide sequence ID" value="NZ_SMGQ01000016.1"/>
</dbReference>